<dbReference type="EnsemblMetazoa" id="Aqu2.1.11211_001">
    <property type="protein sequence ID" value="Aqu2.1.11211_001"/>
    <property type="gene ID" value="Aqu2.1.11211"/>
</dbReference>
<evidence type="ECO:0000313" key="1">
    <source>
        <dbReference type="EnsemblMetazoa" id="Aqu2.1.11211_001"/>
    </source>
</evidence>
<accession>A0A1X7T9J6</accession>
<name>A0A1X7T9J6_AMPQE</name>
<proteinExistence type="predicted"/>
<sequence>FKIKCCITALTVSDK</sequence>
<reference evidence="1" key="1">
    <citation type="submission" date="2017-05" db="UniProtKB">
        <authorList>
            <consortium name="EnsemblMetazoa"/>
        </authorList>
    </citation>
    <scope>IDENTIFICATION</scope>
</reference>
<dbReference type="InParanoid" id="A0A1X7T9J6"/>
<organism evidence="1">
    <name type="scientific">Amphimedon queenslandica</name>
    <name type="common">Sponge</name>
    <dbReference type="NCBI Taxonomy" id="400682"/>
    <lineage>
        <taxon>Eukaryota</taxon>
        <taxon>Metazoa</taxon>
        <taxon>Porifera</taxon>
        <taxon>Demospongiae</taxon>
        <taxon>Heteroscleromorpha</taxon>
        <taxon>Haplosclerida</taxon>
        <taxon>Niphatidae</taxon>
        <taxon>Amphimedon</taxon>
    </lineage>
</organism>
<protein>
    <submittedName>
        <fullName evidence="1">Uncharacterized protein</fullName>
    </submittedName>
</protein>